<keyword evidence="4" id="KW-1185">Reference proteome</keyword>
<dbReference type="SUPFAM" id="SSF159941">
    <property type="entry name" value="MM3350-like"/>
    <property type="match status" value="1"/>
</dbReference>
<name>A0A0A6UKP9_ACTUT</name>
<dbReference type="InterPro" id="IPR024047">
    <property type="entry name" value="MM3350-like_sf"/>
</dbReference>
<feature type="region of interest" description="Disordered" evidence="1">
    <location>
        <begin position="1"/>
        <end position="20"/>
    </location>
</feature>
<dbReference type="Pfam" id="PF07929">
    <property type="entry name" value="PRiA4_ORF3"/>
    <property type="match status" value="1"/>
</dbReference>
<proteinExistence type="predicted"/>
<dbReference type="STRING" id="1869.MB27_26370"/>
<protein>
    <recommendedName>
        <fullName evidence="2">Plasmid pRiA4b Orf3-like domain-containing protein</fullName>
    </recommendedName>
</protein>
<accession>A0A0A6UKP9</accession>
<dbReference type="Proteomes" id="UP000054537">
    <property type="component" value="Unassembled WGS sequence"/>
</dbReference>
<dbReference type="eggNOG" id="COG4974">
    <property type="taxonomic scope" value="Bacteria"/>
</dbReference>
<evidence type="ECO:0000256" key="1">
    <source>
        <dbReference type="SAM" id="MobiDB-lite"/>
    </source>
</evidence>
<feature type="compositionally biased region" description="Basic residues" evidence="1">
    <location>
        <begin position="1"/>
        <end position="15"/>
    </location>
</feature>
<gene>
    <name evidence="3" type="ORF">MB27_26370</name>
</gene>
<dbReference type="PANTHER" id="PTHR41878:SF1">
    <property type="entry name" value="TNPR PROTEIN"/>
    <property type="match status" value="1"/>
</dbReference>
<feature type="region of interest" description="Disordered" evidence="1">
    <location>
        <begin position="300"/>
        <end position="324"/>
    </location>
</feature>
<sequence length="506" mass="54397">MSPVSRGRKKSKSRRSGGERVLRTVAPVPEQCDCPECSGGGLDAATLVGDLLNGGSVLLDCEDPLEAEMFGANFLSAGDLAGEGFAEAVATAIVPAIEEEKTREALAVLLAIGAVDDVGAASDAARRLIKSGVPEPGWAAALRAPMTAGAFLRFADRDDLLSVLVCTFERGGTVHGFAVNVDHGDCFAAAGIVLFPGDLLDQVVDAIQDNRGARGLKIARETLDPGEFRWQVERALDARADHDADLVDPEENLDEDGPGYHLVAALLRARMWTLPEASRPPAEHGGDLSEIEIFRRIATDGSPSRRRPAADRKLPAKRKKSSGPAPIYQIKVSLRGARPPIWRRLQVPADTSLAALHGTIQIAFDWEDSHLHVFETPYGLFGVADPDLGHRSAASVTLEQVAPSASDKITYIYDFGDDWEHEILVEKVLDREEGAAYPRCTGGRRAAPPDDCGGIWGYHDLIEVVADPAHPDHADSLEWLGLNSPADFDPAHFKAADITRQLLDTD</sequence>
<evidence type="ECO:0000313" key="3">
    <source>
        <dbReference type="EMBL" id="KHD74879.1"/>
    </source>
</evidence>
<comment type="caution">
    <text evidence="3">The sequence shown here is derived from an EMBL/GenBank/DDBJ whole genome shotgun (WGS) entry which is preliminary data.</text>
</comment>
<dbReference type="InterPro" id="IPR012912">
    <property type="entry name" value="Plasmid_pRiA4b_Orf3-like"/>
</dbReference>
<dbReference type="EMBL" id="JRTT01000035">
    <property type="protein sequence ID" value="KHD74879.1"/>
    <property type="molecule type" value="Genomic_DNA"/>
</dbReference>
<feature type="domain" description="Plasmid pRiA4b Orf3-like" evidence="2">
    <location>
        <begin position="327"/>
        <end position="495"/>
    </location>
</feature>
<dbReference type="PANTHER" id="PTHR41878">
    <property type="entry name" value="LEXA REPRESSOR-RELATED"/>
    <property type="match status" value="1"/>
</dbReference>
<reference evidence="3 4" key="1">
    <citation type="submission" date="2014-10" db="EMBL/GenBank/DDBJ databases">
        <title>Draft genome sequence of Actinoplanes utahensis NRRL 12052.</title>
        <authorList>
            <person name="Velasco-Bucheli B."/>
            <person name="del Cerro C."/>
            <person name="Hormigo D."/>
            <person name="Garcia J.L."/>
            <person name="Acebal C."/>
            <person name="Arroyo M."/>
            <person name="de la Mata I."/>
        </authorList>
    </citation>
    <scope>NUCLEOTIDE SEQUENCE [LARGE SCALE GENOMIC DNA]</scope>
    <source>
        <strain evidence="3 4">NRRL 12052</strain>
    </source>
</reference>
<dbReference type="Gene3D" id="3.10.290.30">
    <property type="entry name" value="MM3350-like"/>
    <property type="match status" value="1"/>
</dbReference>
<evidence type="ECO:0000313" key="4">
    <source>
        <dbReference type="Proteomes" id="UP000054537"/>
    </source>
</evidence>
<dbReference type="AlphaFoldDB" id="A0A0A6UKP9"/>
<evidence type="ECO:0000259" key="2">
    <source>
        <dbReference type="Pfam" id="PF07929"/>
    </source>
</evidence>
<organism evidence="3 4">
    <name type="scientific">Actinoplanes utahensis</name>
    <dbReference type="NCBI Taxonomy" id="1869"/>
    <lineage>
        <taxon>Bacteria</taxon>
        <taxon>Bacillati</taxon>
        <taxon>Actinomycetota</taxon>
        <taxon>Actinomycetes</taxon>
        <taxon>Micromonosporales</taxon>
        <taxon>Micromonosporaceae</taxon>
        <taxon>Actinoplanes</taxon>
    </lineage>
</organism>
<dbReference type="RefSeq" id="WP_043528739.1">
    <property type="nucleotide sequence ID" value="NZ_BAABKU010000004.1"/>
</dbReference>